<accession>A0A1Y3VPF7</accession>
<dbReference type="InterPro" id="IPR016181">
    <property type="entry name" value="Acyl_CoA_acyltransferase"/>
</dbReference>
<dbReference type="Pfam" id="PF13302">
    <property type="entry name" value="Acetyltransf_3"/>
    <property type="match status" value="1"/>
</dbReference>
<dbReference type="SUPFAM" id="SSF55729">
    <property type="entry name" value="Acyl-CoA N-acyltransferases (Nat)"/>
    <property type="match status" value="1"/>
</dbReference>
<protein>
    <recommendedName>
        <fullName evidence="1">N-acetyltransferase domain-containing protein</fullName>
    </recommendedName>
</protein>
<dbReference type="EMBL" id="NFKM01000007">
    <property type="protein sequence ID" value="OUP61010.1"/>
    <property type="molecule type" value="Genomic_DNA"/>
</dbReference>
<dbReference type="AlphaFoldDB" id="A0A1Y3VPF7"/>
<sequence length="203" mass="23741">MKIKTVKRSRFLLILKIKVLNTNHMTNLETKRLILRNWKSEDKDSLYELAKDHEIGPRCGWLPHKDVNESLNIICNVFDENTYAIVLKDTNQIIGCISLMFKDKANLSILEDEAELGYWIGRPYWNQGYVSEAAKTLIRYGFESLHLSKIWCLNFSDNLASARVKEKLGFKHEYIIPNKFVSALNVYKEDRVALLTRAMWEKL</sequence>
<gene>
    <name evidence="2" type="ORF">B5F14_04510</name>
</gene>
<evidence type="ECO:0000259" key="1">
    <source>
        <dbReference type="PROSITE" id="PS51186"/>
    </source>
</evidence>
<proteinExistence type="predicted"/>
<dbReference type="GO" id="GO:0016747">
    <property type="term" value="F:acyltransferase activity, transferring groups other than amino-acyl groups"/>
    <property type="evidence" value="ECO:0007669"/>
    <property type="project" value="InterPro"/>
</dbReference>
<evidence type="ECO:0000313" key="2">
    <source>
        <dbReference type="EMBL" id="OUP61010.1"/>
    </source>
</evidence>
<dbReference type="PROSITE" id="PS51186">
    <property type="entry name" value="GNAT"/>
    <property type="match status" value="1"/>
</dbReference>
<feature type="domain" description="N-acetyltransferase" evidence="1">
    <location>
        <begin position="33"/>
        <end position="193"/>
    </location>
</feature>
<dbReference type="InterPro" id="IPR051531">
    <property type="entry name" value="N-acetyltransferase"/>
</dbReference>
<keyword evidence="3" id="KW-1185">Reference proteome</keyword>
<evidence type="ECO:0000313" key="3">
    <source>
        <dbReference type="Proteomes" id="UP000195447"/>
    </source>
</evidence>
<organism evidence="2 3">
    <name type="scientific">Faecalitalea cylindroides</name>
    <dbReference type="NCBI Taxonomy" id="39483"/>
    <lineage>
        <taxon>Bacteria</taxon>
        <taxon>Bacillati</taxon>
        <taxon>Bacillota</taxon>
        <taxon>Erysipelotrichia</taxon>
        <taxon>Erysipelotrichales</taxon>
        <taxon>Erysipelotrichaceae</taxon>
        <taxon>Faecalitalea</taxon>
    </lineage>
</organism>
<name>A0A1Y3VPF7_9FIRM</name>
<dbReference type="InterPro" id="IPR000182">
    <property type="entry name" value="GNAT_dom"/>
</dbReference>
<reference evidence="3" key="1">
    <citation type="submission" date="2017-04" db="EMBL/GenBank/DDBJ databases">
        <title>Function of individual gut microbiota members based on whole genome sequencing of pure cultures obtained from chicken caecum.</title>
        <authorList>
            <person name="Medvecky M."/>
            <person name="Cejkova D."/>
            <person name="Polansky O."/>
            <person name="Karasova D."/>
            <person name="Kubasova T."/>
            <person name="Cizek A."/>
            <person name="Rychlik I."/>
        </authorList>
    </citation>
    <scope>NUCLEOTIDE SEQUENCE [LARGE SCALE GENOMIC DNA]</scope>
    <source>
        <strain evidence="3">An178</strain>
    </source>
</reference>
<dbReference type="PANTHER" id="PTHR43792">
    <property type="entry name" value="GNAT FAMILY, PUTATIVE (AFU_ORTHOLOGUE AFUA_3G00765)-RELATED-RELATED"/>
    <property type="match status" value="1"/>
</dbReference>
<comment type="caution">
    <text evidence="2">The sequence shown here is derived from an EMBL/GenBank/DDBJ whole genome shotgun (WGS) entry which is preliminary data.</text>
</comment>
<dbReference type="Gene3D" id="3.40.630.30">
    <property type="match status" value="1"/>
</dbReference>
<dbReference type="Proteomes" id="UP000195447">
    <property type="component" value="Unassembled WGS sequence"/>
</dbReference>